<evidence type="ECO:0000259" key="20">
    <source>
        <dbReference type="Pfam" id="PF21404"/>
    </source>
</evidence>
<dbReference type="PANTHER" id="PTHR45955:SF1">
    <property type="entry name" value="PHOSPHOACETYLGLUCOSAMINE MUTASE"/>
    <property type="match status" value="1"/>
</dbReference>
<keyword evidence="8" id="KW-0479">Metal-binding</keyword>
<dbReference type="Pfam" id="PF21404">
    <property type="entry name" value="AMG1_III"/>
    <property type="match status" value="1"/>
</dbReference>
<comment type="catalytic activity">
    <reaction evidence="1">
        <text>N-acetyl-alpha-D-glucosamine 1-phosphate = N-acetyl-D-glucosamine 6-phosphate</text>
        <dbReference type="Rhea" id="RHEA:23804"/>
        <dbReference type="ChEBI" id="CHEBI:57513"/>
        <dbReference type="ChEBI" id="CHEBI:57776"/>
        <dbReference type="EC" id="5.4.2.3"/>
    </reaction>
</comment>
<dbReference type="Gene3D" id="3.40.120.10">
    <property type="entry name" value="Alpha-D-Glucose-1,6-Bisphosphate, subunit A, domain 3"/>
    <property type="match status" value="2"/>
</dbReference>
<keyword evidence="10" id="KW-0460">Magnesium</keyword>
<sequence>MSLSLPVHSIKSLSDAHPKPNSVRFQYGTAGFRTIADTLDSVLFRVGIIAALRSKKLDGKTIGVMVTASHNPEPDNGVKLVDPRGEMLEASWEAYSTSISNAPTSEALIEALEFLVQTAKIDLSKPANVVYARDTRPSGPALVSALEDGLKAVSAITRNAGVTTTPILHYLVKAINTKGTKYSYGDDSEQGYFEKLSKAYKKLVAGKAAQPPLVIDCANGVGALAGATLSEYLNDTLEIILENASTTTPGALNNACGADFVKVSQKLPPSLANVLRPGQRACSFDGDADRLIYFYLDDRGVFHMLDGDKIAALVAAFIVELVKVAGLEDQIKRLPVKCVPTGVKHLHHAAERYNVGVYFEANGHGTVLFSQPTLDRLSDYQPSTPAQSRAVEHLVSLTELINQTVGDALSDTLLVEVVLAHKSYRGEEWDSLYADLPNRLAKVSVPDRNVFKTEDAERRLTSPPGLQAKIDELVNKSQGGRSFVRPSGTEDVVRVYAEAGLRSQADELAMRVAGLVYDEAGGDPGNRPKEFFVMMSLWRAVSNTARSITVAQILLFLPLTLSTLSQPAFLLLSLLLALHSVIHGTLVLLWGSPNLSVLQVPIHPFLLLLCFNVFSSPVNPWILTAASWWGGILTLAGPLFSLMESLSSLIVAQKLGQEGKKLIERDSEIYQFSFLITSAAAYVTSAWWIVAAYPAAASSPLSSTLLGVALTALVFLTFIGFVLRRTNIIESSSLALFVAYNVWLCGIDQDQPFFLEAKYLPLIGNLKPHLEALQNFVVKTLPKPVLINLLYRLSILHIASRILPAIGSDSWESENGVDDGWEERPTSKLTHILLSYRQLLFVTVYSNLLLLDHSSQIWWRWILLFFTLIMWAVEFPSKILYERPSAPPRHLSYCIIEGRVKIGLANAELERLANPSKQGSVAKISRRDIAPAIAKKADGGLTCSATLIFAAFAGIKVFATGGLGGVHRGGESSMDISADLHELGRCPVGLVSSGVKSILDIGRTLEYLETLGVPVVPYGSSKEFPAFFSPRSGFDLPWNAESPSVAANILHVQTQLRMPHGVLFAVPIPAQYEADGATIQQVVEQAVAESEANGVSRSGKGATPWLLKRISELTNGTSETSNIALLENNALVGGQIAVEYQKLVQEPSSTNYSPFVPQTTQASSPPTDIYTHQPKAAKLAVVGAAAVDISARAFSISPNSASGGSTAPGSIFVSLGGVGRNVAEAATHTSPEEGSVLLISAIGDDAFGDKLAKDTRNIGMRTDGLLLQKDQRTAVCNMIMDREGILSSNRQMAKKNTDDLTEGDLITGIADMAITEALSADEVIQILRRARPVIIAMDANSSPDVISKISQWCASQGIKVFFEPTSVAKSTRILEAVEAMQNATSSPIDFISPNILELRQIFASVTDGPVDLTSDPNYWAALDNLSLTSQFRMDLERLARVNASQDSSKGTLSFLVDQGLAQMAIKLLPFFRHIVVKCGDKGVFVVMRTSGQNPESKWHSVKTNIQARYIVSHGTTGETAVVAHFPVSLPENVVNVTGAGDSLVGALVSCLAQRPHAFDSPSALQEVIDIGQRAALLTLGSDNAVSARLSELRNSHQSLRVKFCIDQPATASSHPQATKLDFEDDDGLGNSIDIDDDSSFSGQLPPPRPLRLADSPSFPAVPLPPTCPGSYHKLL</sequence>
<evidence type="ECO:0000256" key="13">
    <source>
        <dbReference type="ARBA" id="ARBA00031926"/>
    </source>
</evidence>
<dbReference type="InterPro" id="IPR049022">
    <property type="entry name" value="AMG1_III"/>
</dbReference>
<comment type="similarity">
    <text evidence="4">Belongs to the phosphohexose mutase family.</text>
</comment>
<evidence type="ECO:0000256" key="8">
    <source>
        <dbReference type="ARBA" id="ARBA00022723"/>
    </source>
</evidence>
<dbReference type="FunFam" id="3.40.120.10:FF:000023">
    <property type="entry name" value="Phosphoacetylglucosamine mutase"/>
    <property type="match status" value="1"/>
</dbReference>
<keyword evidence="7" id="KW-0808">Transferase</keyword>
<dbReference type="InterPro" id="IPR029056">
    <property type="entry name" value="Ribokinase-like"/>
</dbReference>
<evidence type="ECO:0000256" key="4">
    <source>
        <dbReference type="ARBA" id="ARBA00010231"/>
    </source>
</evidence>
<dbReference type="GO" id="GO:0000287">
    <property type="term" value="F:magnesium ion binding"/>
    <property type="evidence" value="ECO:0007669"/>
    <property type="project" value="InterPro"/>
</dbReference>
<comment type="pathway">
    <text evidence="3">Nucleotide-sugar biosynthesis; UDP-N-acetyl-alpha-D-glucosamine biosynthesis; N-acetyl-alpha-D-glucosamine 1-phosphate from alpha-D-glucosamine 6-phosphate (route I): step 2/2.</text>
</comment>
<dbReference type="InterPro" id="IPR016055">
    <property type="entry name" value="A-D-PHexomutase_a/b/a-I/II/III"/>
</dbReference>
<dbReference type="SUPFAM" id="SSF110581">
    <property type="entry name" value="Indigoidine synthase A-like"/>
    <property type="match status" value="1"/>
</dbReference>
<dbReference type="GO" id="GO:0004730">
    <property type="term" value="F:pseudouridylate synthase activity"/>
    <property type="evidence" value="ECO:0007669"/>
    <property type="project" value="InterPro"/>
</dbReference>
<dbReference type="OrthoDB" id="1928at2759"/>
<evidence type="ECO:0000256" key="7">
    <source>
        <dbReference type="ARBA" id="ARBA00022679"/>
    </source>
</evidence>
<feature type="transmembrane region" description="Helical" evidence="16">
    <location>
        <begin position="857"/>
        <end position="873"/>
    </location>
</feature>
<dbReference type="CDD" id="cd03086">
    <property type="entry name" value="PGM3"/>
    <property type="match status" value="1"/>
</dbReference>
<feature type="domain" description="Phosphoacetylglucosamine mutase AMG1" evidence="20">
    <location>
        <begin position="332"/>
        <end position="424"/>
    </location>
</feature>
<feature type="transmembrane region" description="Helical" evidence="16">
    <location>
        <begin position="602"/>
        <end position="622"/>
    </location>
</feature>
<dbReference type="Pfam" id="PF00408">
    <property type="entry name" value="PGM_PMM_IV"/>
    <property type="match status" value="1"/>
</dbReference>
<feature type="transmembrane region" description="Helical" evidence="16">
    <location>
        <begin position="672"/>
        <end position="693"/>
    </location>
</feature>
<evidence type="ECO:0000256" key="14">
    <source>
        <dbReference type="ARBA" id="ARBA00032065"/>
    </source>
</evidence>
<organism evidence="22 23">
    <name type="scientific">Collybiopsis confluens</name>
    <dbReference type="NCBI Taxonomy" id="2823264"/>
    <lineage>
        <taxon>Eukaryota</taxon>
        <taxon>Fungi</taxon>
        <taxon>Dikarya</taxon>
        <taxon>Basidiomycota</taxon>
        <taxon>Agaricomycotina</taxon>
        <taxon>Agaricomycetes</taxon>
        <taxon>Agaricomycetidae</taxon>
        <taxon>Agaricales</taxon>
        <taxon>Marasmiineae</taxon>
        <taxon>Omphalotaceae</taxon>
        <taxon>Collybiopsis</taxon>
    </lineage>
</organism>
<feature type="transmembrane region" description="Helical" evidence="16">
    <location>
        <begin position="628"/>
        <end position="651"/>
    </location>
</feature>
<dbReference type="SUPFAM" id="SSF55957">
    <property type="entry name" value="Phosphoglucomutase, C-terminal domain"/>
    <property type="match status" value="1"/>
</dbReference>
<dbReference type="FunFam" id="3.30.310.50:FF:000003">
    <property type="entry name" value="Phosphoacetylglucosamine mutase"/>
    <property type="match status" value="1"/>
</dbReference>
<dbReference type="UniPathway" id="UPA00113">
    <property type="reaction ID" value="UER00530"/>
</dbReference>
<feature type="transmembrane region" description="Helical" evidence="16">
    <location>
        <begin position="705"/>
        <end position="723"/>
    </location>
</feature>
<feature type="domain" description="Carbohydrate kinase PfkB" evidence="17">
    <location>
        <begin position="1177"/>
        <end position="1402"/>
    </location>
</feature>
<evidence type="ECO:0000256" key="5">
    <source>
        <dbReference type="ARBA" id="ARBA00012731"/>
    </source>
</evidence>
<feature type="transmembrane region" description="Helical" evidence="16">
    <location>
        <begin position="569"/>
        <end position="590"/>
    </location>
</feature>
<dbReference type="SUPFAM" id="SSF53738">
    <property type="entry name" value="Phosphoglucomutase, first 3 domains"/>
    <property type="match status" value="3"/>
</dbReference>
<evidence type="ECO:0000259" key="21">
    <source>
        <dbReference type="Pfam" id="PF21405"/>
    </source>
</evidence>
<dbReference type="GO" id="GO:0016301">
    <property type="term" value="F:kinase activity"/>
    <property type="evidence" value="ECO:0007669"/>
    <property type="project" value="UniProtKB-KW"/>
</dbReference>
<keyword evidence="16" id="KW-0812">Transmembrane</keyword>
<dbReference type="InterPro" id="IPR005843">
    <property type="entry name" value="A-D-PHexomutase_C"/>
</dbReference>
<dbReference type="Pfam" id="PF02878">
    <property type="entry name" value="PGM_PMM_I"/>
    <property type="match status" value="1"/>
</dbReference>
<dbReference type="PANTHER" id="PTHR45955">
    <property type="entry name" value="PHOSPHOACETYLGLUCOSAMINE MUTASE"/>
    <property type="match status" value="1"/>
</dbReference>
<evidence type="ECO:0000256" key="1">
    <source>
        <dbReference type="ARBA" id="ARBA00000558"/>
    </source>
</evidence>
<dbReference type="Pfam" id="PF21405">
    <property type="entry name" value="AMG1_II"/>
    <property type="match status" value="1"/>
</dbReference>
<dbReference type="Pfam" id="PF04227">
    <property type="entry name" value="Indigoidine_A"/>
    <property type="match status" value="1"/>
</dbReference>
<name>A0A8H5HVH1_9AGAR</name>
<feature type="domain" description="Alpha-D-phosphohexomutase C-terminal" evidence="18">
    <location>
        <begin position="464"/>
        <end position="513"/>
    </location>
</feature>
<evidence type="ECO:0000259" key="17">
    <source>
        <dbReference type="Pfam" id="PF00294"/>
    </source>
</evidence>
<keyword evidence="6" id="KW-0597">Phosphoprotein</keyword>
<reference evidence="22 23" key="1">
    <citation type="journal article" date="2020" name="ISME J.">
        <title>Uncovering the hidden diversity of litter-decomposition mechanisms in mushroom-forming fungi.</title>
        <authorList>
            <person name="Floudas D."/>
            <person name="Bentzer J."/>
            <person name="Ahren D."/>
            <person name="Johansson T."/>
            <person name="Persson P."/>
            <person name="Tunlid A."/>
        </authorList>
    </citation>
    <scope>NUCLEOTIDE SEQUENCE [LARGE SCALE GENOMIC DNA]</scope>
    <source>
        <strain evidence="22 23">CBS 406.79</strain>
    </source>
</reference>
<dbReference type="InterPro" id="IPR005844">
    <property type="entry name" value="A-D-PHexomutase_a/b/a-I"/>
</dbReference>
<keyword evidence="23" id="KW-1185">Reference proteome</keyword>
<dbReference type="InterPro" id="IPR002173">
    <property type="entry name" value="Carboh/pur_kinase_PfkB_CS"/>
</dbReference>
<keyword evidence="16" id="KW-1133">Transmembrane helix</keyword>
<evidence type="ECO:0000256" key="16">
    <source>
        <dbReference type="SAM" id="Phobius"/>
    </source>
</evidence>
<keyword evidence="9" id="KW-0418">Kinase</keyword>
<dbReference type="PROSITE" id="PS00710">
    <property type="entry name" value="PGM_PMM"/>
    <property type="match status" value="1"/>
</dbReference>
<keyword evidence="11" id="KW-0413">Isomerase</keyword>
<evidence type="ECO:0000256" key="9">
    <source>
        <dbReference type="ARBA" id="ARBA00022777"/>
    </source>
</evidence>
<evidence type="ECO:0000256" key="11">
    <source>
        <dbReference type="ARBA" id="ARBA00023235"/>
    </source>
</evidence>
<keyword evidence="12" id="KW-0119">Carbohydrate metabolism</keyword>
<dbReference type="InterPro" id="IPR049023">
    <property type="entry name" value="AMG1_II"/>
</dbReference>
<evidence type="ECO:0000259" key="18">
    <source>
        <dbReference type="Pfam" id="PF00408"/>
    </source>
</evidence>
<dbReference type="FunFam" id="3.40.120.10:FF:000038">
    <property type="entry name" value="Phosphoacetylglucosamine mutase"/>
    <property type="match status" value="1"/>
</dbReference>
<gene>
    <name evidence="22" type="ORF">D9757_002983</name>
</gene>
<evidence type="ECO:0000256" key="15">
    <source>
        <dbReference type="SAM" id="MobiDB-lite"/>
    </source>
</evidence>
<protein>
    <recommendedName>
        <fullName evidence="5">phosphoacetylglucosamine mutase</fullName>
        <ecNumber evidence="5">5.4.2.3</ecNumber>
    </recommendedName>
    <alternativeName>
        <fullName evidence="14">Acetylglucosamine phosphomutase</fullName>
    </alternativeName>
    <alternativeName>
        <fullName evidence="13">N-acetylglucosamine-phosphate mutase</fullName>
    </alternativeName>
</protein>
<dbReference type="Pfam" id="PF08426">
    <property type="entry name" value="ICE2"/>
    <property type="match status" value="2"/>
</dbReference>
<feature type="domain" description="Alpha-D-phosphohexomutase alpha/beta/alpha" evidence="19">
    <location>
        <begin position="61"/>
        <end position="91"/>
    </location>
</feature>
<evidence type="ECO:0000256" key="3">
    <source>
        <dbReference type="ARBA" id="ARBA00004865"/>
    </source>
</evidence>
<dbReference type="InterPro" id="IPR016657">
    <property type="entry name" value="PAGM"/>
</dbReference>
<evidence type="ECO:0000259" key="19">
    <source>
        <dbReference type="Pfam" id="PF02878"/>
    </source>
</evidence>
<dbReference type="InterPro" id="IPR036900">
    <property type="entry name" value="A-D-PHexomutase_C_sf"/>
</dbReference>
<evidence type="ECO:0000313" key="22">
    <source>
        <dbReference type="EMBL" id="KAF5390183.1"/>
    </source>
</evidence>
<dbReference type="EC" id="5.4.2.3" evidence="5"/>
<dbReference type="GO" id="GO:0006048">
    <property type="term" value="P:UDP-N-acetylglucosamine biosynthetic process"/>
    <property type="evidence" value="ECO:0007669"/>
    <property type="project" value="UniProtKB-UniPathway"/>
</dbReference>
<dbReference type="InterPro" id="IPR007342">
    <property type="entry name" value="PsuG"/>
</dbReference>
<evidence type="ECO:0000256" key="6">
    <source>
        <dbReference type="ARBA" id="ARBA00022553"/>
    </source>
</evidence>
<evidence type="ECO:0000256" key="12">
    <source>
        <dbReference type="ARBA" id="ARBA00023277"/>
    </source>
</evidence>
<feature type="domain" description="Phosphoacetylglucosamine mutase AMG1" evidence="21">
    <location>
        <begin position="192"/>
        <end position="291"/>
    </location>
</feature>
<dbReference type="EMBL" id="JAACJN010000016">
    <property type="protein sequence ID" value="KAF5390183.1"/>
    <property type="molecule type" value="Genomic_DNA"/>
</dbReference>
<dbReference type="Pfam" id="PF00294">
    <property type="entry name" value="PfkB"/>
    <property type="match status" value="2"/>
</dbReference>
<feature type="compositionally biased region" description="Acidic residues" evidence="15">
    <location>
        <begin position="1622"/>
        <end position="1638"/>
    </location>
</feature>
<evidence type="ECO:0000256" key="2">
    <source>
        <dbReference type="ARBA" id="ARBA00001946"/>
    </source>
</evidence>
<accession>A0A8H5HVH1</accession>
<feature type="domain" description="Carbohydrate kinase PfkB" evidence="17">
    <location>
        <begin position="1499"/>
        <end position="1584"/>
    </location>
</feature>
<dbReference type="Gene3D" id="3.30.310.50">
    <property type="entry name" value="Alpha-D-phosphohexomutase, C-terminal domain"/>
    <property type="match status" value="1"/>
</dbReference>
<dbReference type="GO" id="GO:0005975">
    <property type="term" value="P:carbohydrate metabolic process"/>
    <property type="evidence" value="ECO:0007669"/>
    <property type="project" value="InterPro"/>
</dbReference>
<dbReference type="InterPro" id="IPR013635">
    <property type="entry name" value="Ice2"/>
</dbReference>
<dbReference type="Gene3D" id="3.40.1790.10">
    <property type="entry name" value="Indigoidine synthase domain"/>
    <property type="match status" value="1"/>
</dbReference>
<evidence type="ECO:0000256" key="10">
    <source>
        <dbReference type="ARBA" id="ARBA00022842"/>
    </source>
</evidence>
<evidence type="ECO:0000313" key="23">
    <source>
        <dbReference type="Proteomes" id="UP000518752"/>
    </source>
</evidence>
<comment type="cofactor">
    <cofactor evidence="2">
        <name>Mg(2+)</name>
        <dbReference type="ChEBI" id="CHEBI:18420"/>
    </cofactor>
</comment>
<proteinExistence type="inferred from homology"/>
<dbReference type="InterPro" id="IPR011611">
    <property type="entry name" value="PfkB_dom"/>
</dbReference>
<dbReference type="SUPFAM" id="SSF53613">
    <property type="entry name" value="Ribokinase-like"/>
    <property type="match status" value="1"/>
</dbReference>
<dbReference type="Proteomes" id="UP000518752">
    <property type="component" value="Unassembled WGS sequence"/>
</dbReference>
<comment type="caution">
    <text evidence="22">The sequence shown here is derived from an EMBL/GenBank/DDBJ whole genome shotgun (WGS) entry which is preliminary data.</text>
</comment>
<dbReference type="PROSITE" id="PS00584">
    <property type="entry name" value="PFKB_KINASES_2"/>
    <property type="match status" value="1"/>
</dbReference>
<keyword evidence="16" id="KW-0472">Membrane</keyword>
<dbReference type="Gene3D" id="3.40.1190.20">
    <property type="match status" value="1"/>
</dbReference>
<dbReference type="GO" id="GO:0004610">
    <property type="term" value="F:phosphoacetylglucosamine mutase activity"/>
    <property type="evidence" value="ECO:0007669"/>
    <property type="project" value="UniProtKB-EC"/>
</dbReference>
<dbReference type="InterPro" id="IPR022830">
    <property type="entry name" value="Indigdn_synthA-like"/>
</dbReference>
<feature type="region of interest" description="Disordered" evidence="15">
    <location>
        <begin position="1614"/>
        <end position="1675"/>
    </location>
</feature>
<dbReference type="InterPro" id="IPR016066">
    <property type="entry name" value="A-D-PHexomutase_CS"/>
</dbReference>